<proteinExistence type="predicted"/>
<dbReference type="SUPFAM" id="SSF46785">
    <property type="entry name" value="Winged helix' DNA-binding domain"/>
    <property type="match status" value="1"/>
</dbReference>
<dbReference type="PROSITE" id="PS50042">
    <property type="entry name" value="CNMP_BINDING_3"/>
    <property type="match status" value="1"/>
</dbReference>
<dbReference type="AlphaFoldDB" id="A0A679J6A4"/>
<evidence type="ECO:0000256" key="3">
    <source>
        <dbReference type="ARBA" id="ARBA00023163"/>
    </source>
</evidence>
<dbReference type="InterPro" id="IPR018490">
    <property type="entry name" value="cNMP-bd_dom_sf"/>
</dbReference>
<dbReference type="InterPro" id="IPR036390">
    <property type="entry name" value="WH_DNA-bd_sf"/>
</dbReference>
<evidence type="ECO:0000313" key="6">
    <source>
        <dbReference type="EMBL" id="CAA2104161.1"/>
    </source>
</evidence>
<name>A0A679J6A4_VARPD</name>
<dbReference type="GO" id="GO:0003677">
    <property type="term" value="F:DNA binding"/>
    <property type="evidence" value="ECO:0007669"/>
    <property type="project" value="UniProtKB-KW"/>
</dbReference>
<evidence type="ECO:0000259" key="5">
    <source>
        <dbReference type="PROSITE" id="PS51063"/>
    </source>
</evidence>
<protein>
    <submittedName>
        <fullName evidence="6">Cyclic AMP receptor protein</fullName>
    </submittedName>
</protein>
<keyword evidence="2" id="KW-0238">DNA-binding</keyword>
<feature type="domain" description="Cyclic nucleotide-binding" evidence="4">
    <location>
        <begin position="25"/>
        <end position="132"/>
    </location>
</feature>
<keyword evidence="1" id="KW-0805">Transcription regulation</keyword>
<dbReference type="Gene3D" id="2.60.120.10">
    <property type="entry name" value="Jelly Rolls"/>
    <property type="match status" value="1"/>
</dbReference>
<dbReference type="Pfam" id="PF00027">
    <property type="entry name" value="cNMP_binding"/>
    <property type="match status" value="1"/>
</dbReference>
<evidence type="ECO:0000256" key="2">
    <source>
        <dbReference type="ARBA" id="ARBA00023125"/>
    </source>
</evidence>
<dbReference type="InterPro" id="IPR000595">
    <property type="entry name" value="cNMP-bd_dom"/>
</dbReference>
<dbReference type="GO" id="GO:0003700">
    <property type="term" value="F:DNA-binding transcription factor activity"/>
    <property type="evidence" value="ECO:0007669"/>
    <property type="project" value="TreeGrafter"/>
</dbReference>
<gene>
    <name evidence="6" type="ORF">VVAX_02626</name>
</gene>
<dbReference type="Pfam" id="PF13545">
    <property type="entry name" value="HTH_Crp_2"/>
    <property type="match status" value="1"/>
</dbReference>
<accession>A0A679J6A4</accession>
<dbReference type="InterPro" id="IPR014710">
    <property type="entry name" value="RmlC-like_jellyroll"/>
</dbReference>
<reference evidence="6" key="1">
    <citation type="submission" date="2019-12" db="EMBL/GenBank/DDBJ databases">
        <authorList>
            <person name="Cremers G."/>
        </authorList>
    </citation>
    <scope>NUCLEOTIDE SEQUENCE</scope>
    <source>
        <strain evidence="6">Vvax</strain>
    </source>
</reference>
<dbReference type="PANTHER" id="PTHR24567:SF74">
    <property type="entry name" value="HTH-TYPE TRANSCRIPTIONAL REGULATOR ARCR"/>
    <property type="match status" value="1"/>
</dbReference>
<dbReference type="InterPro" id="IPR050397">
    <property type="entry name" value="Env_Response_Regulators"/>
</dbReference>
<dbReference type="GO" id="GO:0005829">
    <property type="term" value="C:cytosol"/>
    <property type="evidence" value="ECO:0007669"/>
    <property type="project" value="TreeGrafter"/>
</dbReference>
<dbReference type="EMBL" id="LR743507">
    <property type="protein sequence ID" value="CAA2104161.1"/>
    <property type="molecule type" value="Genomic_DNA"/>
</dbReference>
<dbReference type="PANTHER" id="PTHR24567">
    <property type="entry name" value="CRP FAMILY TRANSCRIPTIONAL REGULATORY PROTEIN"/>
    <property type="match status" value="1"/>
</dbReference>
<dbReference type="CDD" id="cd00038">
    <property type="entry name" value="CAP_ED"/>
    <property type="match status" value="1"/>
</dbReference>
<evidence type="ECO:0000259" key="4">
    <source>
        <dbReference type="PROSITE" id="PS50042"/>
    </source>
</evidence>
<dbReference type="InterPro" id="IPR036388">
    <property type="entry name" value="WH-like_DNA-bd_sf"/>
</dbReference>
<keyword evidence="3" id="KW-0804">Transcription</keyword>
<feature type="domain" description="HTH crp-type" evidence="5">
    <location>
        <begin position="162"/>
        <end position="234"/>
    </location>
</feature>
<keyword evidence="6" id="KW-0675">Receptor</keyword>
<evidence type="ECO:0000256" key="1">
    <source>
        <dbReference type="ARBA" id="ARBA00023015"/>
    </source>
</evidence>
<dbReference type="RefSeq" id="WP_339090258.1">
    <property type="nucleotide sequence ID" value="NZ_LR743507.1"/>
</dbReference>
<dbReference type="InterPro" id="IPR012318">
    <property type="entry name" value="HTH_CRP"/>
</dbReference>
<dbReference type="Gene3D" id="1.10.10.10">
    <property type="entry name" value="Winged helix-like DNA-binding domain superfamily/Winged helix DNA-binding domain"/>
    <property type="match status" value="1"/>
</dbReference>
<sequence length="243" mass="26203">MAASSKPRTSRLSAAHRAALERNPWFTSIPRAQREALLGAAELLHVRRGTMVFRQGDPIHAAGGGFYGLVAGTIKISSLRQDGREAILAVLEPGNWFGEITLIDGSPRTHDATALETLDLLVVPPEAFAQLMRDGVFANAMAAMLAARVRMLYGLAEDATLRSLRARVAHRLLVLARGDATQSVQLRHDLRLPQEALAMMLGVTRQTLSKELNALAGEGVVALGYGRIQLLSLDALQRLVSTG</sequence>
<dbReference type="SMART" id="SM00100">
    <property type="entry name" value="cNMP"/>
    <property type="match status" value="1"/>
</dbReference>
<dbReference type="SMART" id="SM00419">
    <property type="entry name" value="HTH_CRP"/>
    <property type="match status" value="1"/>
</dbReference>
<dbReference type="PROSITE" id="PS51063">
    <property type="entry name" value="HTH_CRP_2"/>
    <property type="match status" value="1"/>
</dbReference>
<organism evidence="6">
    <name type="scientific">Variovorax paradoxus</name>
    <dbReference type="NCBI Taxonomy" id="34073"/>
    <lineage>
        <taxon>Bacteria</taxon>
        <taxon>Pseudomonadati</taxon>
        <taxon>Pseudomonadota</taxon>
        <taxon>Betaproteobacteria</taxon>
        <taxon>Burkholderiales</taxon>
        <taxon>Comamonadaceae</taxon>
        <taxon>Variovorax</taxon>
    </lineage>
</organism>
<dbReference type="SUPFAM" id="SSF51206">
    <property type="entry name" value="cAMP-binding domain-like"/>
    <property type="match status" value="1"/>
</dbReference>